<accession>A0A6A5VME8</accession>
<evidence type="ECO:0000259" key="8">
    <source>
        <dbReference type="Pfam" id="PF20684"/>
    </source>
</evidence>
<evidence type="ECO:0000313" key="9">
    <source>
        <dbReference type="EMBL" id="KAF1977750.1"/>
    </source>
</evidence>
<feature type="transmembrane region" description="Helical" evidence="7">
    <location>
        <begin position="70"/>
        <end position="92"/>
    </location>
</feature>
<proteinExistence type="inferred from homology"/>
<comment type="subcellular location">
    <subcellularLocation>
        <location evidence="1">Membrane</location>
        <topology evidence="1">Multi-pass membrane protein</topology>
    </subcellularLocation>
</comment>
<organism evidence="9 10">
    <name type="scientific">Bimuria novae-zelandiae CBS 107.79</name>
    <dbReference type="NCBI Taxonomy" id="1447943"/>
    <lineage>
        <taxon>Eukaryota</taxon>
        <taxon>Fungi</taxon>
        <taxon>Dikarya</taxon>
        <taxon>Ascomycota</taxon>
        <taxon>Pezizomycotina</taxon>
        <taxon>Dothideomycetes</taxon>
        <taxon>Pleosporomycetidae</taxon>
        <taxon>Pleosporales</taxon>
        <taxon>Massarineae</taxon>
        <taxon>Didymosphaeriaceae</taxon>
        <taxon>Bimuria</taxon>
    </lineage>
</organism>
<dbReference type="InterPro" id="IPR052337">
    <property type="entry name" value="SAT4-like"/>
</dbReference>
<dbReference type="PANTHER" id="PTHR33048:SF92">
    <property type="entry name" value="INTEGRAL MEMBRANE PROTEIN"/>
    <property type="match status" value="1"/>
</dbReference>
<feature type="domain" description="Rhodopsin" evidence="8">
    <location>
        <begin position="3"/>
        <end position="93"/>
    </location>
</feature>
<comment type="similarity">
    <text evidence="5">Belongs to the SAT4 family.</text>
</comment>
<evidence type="ECO:0000256" key="6">
    <source>
        <dbReference type="SAM" id="MobiDB-lite"/>
    </source>
</evidence>
<feature type="non-terminal residue" evidence="9">
    <location>
        <position position="1"/>
    </location>
</feature>
<dbReference type="OrthoDB" id="5401779at2759"/>
<dbReference type="InterPro" id="IPR049326">
    <property type="entry name" value="Rhodopsin_dom_fungi"/>
</dbReference>
<dbReference type="Pfam" id="PF20684">
    <property type="entry name" value="Fung_rhodopsin"/>
    <property type="match status" value="1"/>
</dbReference>
<dbReference type="PANTHER" id="PTHR33048">
    <property type="entry name" value="PTH11-LIKE INTEGRAL MEMBRANE PROTEIN (AFU_ORTHOLOGUE AFUA_5G11245)"/>
    <property type="match status" value="1"/>
</dbReference>
<evidence type="ECO:0000256" key="5">
    <source>
        <dbReference type="ARBA" id="ARBA00038359"/>
    </source>
</evidence>
<dbReference type="EMBL" id="ML976662">
    <property type="protein sequence ID" value="KAF1977750.1"/>
    <property type="molecule type" value="Genomic_DNA"/>
</dbReference>
<keyword evidence="10" id="KW-1185">Reference proteome</keyword>
<dbReference type="Proteomes" id="UP000800036">
    <property type="component" value="Unassembled WGS sequence"/>
</dbReference>
<gene>
    <name evidence="9" type="ORF">BU23DRAFT_452032</name>
</gene>
<feature type="transmembrane region" description="Helical" evidence="7">
    <location>
        <begin position="29"/>
        <end position="50"/>
    </location>
</feature>
<protein>
    <recommendedName>
        <fullName evidence="8">Rhodopsin domain-containing protein</fullName>
    </recommendedName>
</protein>
<name>A0A6A5VME8_9PLEO</name>
<evidence type="ECO:0000313" key="10">
    <source>
        <dbReference type="Proteomes" id="UP000800036"/>
    </source>
</evidence>
<evidence type="ECO:0000256" key="3">
    <source>
        <dbReference type="ARBA" id="ARBA00022989"/>
    </source>
</evidence>
<evidence type="ECO:0000256" key="2">
    <source>
        <dbReference type="ARBA" id="ARBA00022692"/>
    </source>
</evidence>
<keyword evidence="4 7" id="KW-0472">Membrane</keyword>
<feature type="region of interest" description="Disordered" evidence="6">
    <location>
        <begin position="127"/>
        <end position="170"/>
    </location>
</feature>
<keyword evidence="2 7" id="KW-0812">Transmembrane</keyword>
<evidence type="ECO:0000256" key="1">
    <source>
        <dbReference type="ARBA" id="ARBA00004141"/>
    </source>
</evidence>
<evidence type="ECO:0000256" key="4">
    <source>
        <dbReference type="ARBA" id="ARBA00023136"/>
    </source>
</evidence>
<evidence type="ECO:0000256" key="7">
    <source>
        <dbReference type="SAM" id="Phobius"/>
    </source>
</evidence>
<sequence length="170" mass="19089">AWGIVIDITIWSPPHYVVWQLQLRRSHKIAISFIFGLGLINLLTAVSRIVSVAKLNVHGDLTYGLDEAIIWMYAQLSTAIILACCPLLRPFFEKLVPQRLTRIRVRNASTARTGSKIQRTTRILVHSDSSEARSEPAHTMFIRSSSGPEAGPSFHVQPSDPVPSRRRYCT</sequence>
<keyword evidence="3 7" id="KW-1133">Transmembrane helix</keyword>
<reference evidence="9" key="1">
    <citation type="journal article" date="2020" name="Stud. Mycol.">
        <title>101 Dothideomycetes genomes: a test case for predicting lifestyles and emergence of pathogens.</title>
        <authorList>
            <person name="Haridas S."/>
            <person name="Albert R."/>
            <person name="Binder M."/>
            <person name="Bloem J."/>
            <person name="Labutti K."/>
            <person name="Salamov A."/>
            <person name="Andreopoulos B."/>
            <person name="Baker S."/>
            <person name="Barry K."/>
            <person name="Bills G."/>
            <person name="Bluhm B."/>
            <person name="Cannon C."/>
            <person name="Castanera R."/>
            <person name="Culley D."/>
            <person name="Daum C."/>
            <person name="Ezra D."/>
            <person name="Gonzalez J."/>
            <person name="Henrissat B."/>
            <person name="Kuo A."/>
            <person name="Liang C."/>
            <person name="Lipzen A."/>
            <person name="Lutzoni F."/>
            <person name="Magnuson J."/>
            <person name="Mondo S."/>
            <person name="Nolan M."/>
            <person name="Ohm R."/>
            <person name="Pangilinan J."/>
            <person name="Park H.-J."/>
            <person name="Ramirez L."/>
            <person name="Alfaro M."/>
            <person name="Sun H."/>
            <person name="Tritt A."/>
            <person name="Yoshinaga Y."/>
            <person name="Zwiers L.-H."/>
            <person name="Turgeon B."/>
            <person name="Goodwin S."/>
            <person name="Spatafora J."/>
            <person name="Crous P."/>
            <person name="Grigoriev I."/>
        </authorList>
    </citation>
    <scope>NUCLEOTIDE SEQUENCE</scope>
    <source>
        <strain evidence="9">CBS 107.79</strain>
    </source>
</reference>
<dbReference type="GO" id="GO:0016020">
    <property type="term" value="C:membrane"/>
    <property type="evidence" value="ECO:0007669"/>
    <property type="project" value="UniProtKB-SubCell"/>
</dbReference>
<dbReference type="AlphaFoldDB" id="A0A6A5VME8"/>